<organism evidence="2 3">
    <name type="scientific">Kocuria gwangalliensis</name>
    <dbReference type="NCBI Taxonomy" id="501592"/>
    <lineage>
        <taxon>Bacteria</taxon>
        <taxon>Bacillati</taxon>
        <taxon>Actinomycetota</taxon>
        <taxon>Actinomycetes</taxon>
        <taxon>Micrococcales</taxon>
        <taxon>Micrococcaceae</taxon>
        <taxon>Kocuria</taxon>
    </lineage>
</organism>
<sequence>MTSVYAHMSYVNRDDGNLGDKMGFHIADWMLGSESYVRLGLRNLDLVNQDTVAIVGSLIAAVVDKECNVVGGGLINPNSRKYNPNLRITGVRGFLTKSIIQRDSQAHRPLVIGDPGLLLSELETMPYCRDKRDLGFIIHDVDRDAFYKKYPDLADRVIDNYAPLGDFVEQLSGYRAVASTSLHGCIFCHSYGIPVAPFVLTGKVYGGDFKFEDYYSSYGLNVIRCPLEGSVDRVLSLVGSAPQPDPARLVDLKYMQRDLIGKALHGVY</sequence>
<evidence type="ECO:0000313" key="2">
    <source>
        <dbReference type="EMBL" id="GAA4700939.1"/>
    </source>
</evidence>
<keyword evidence="3" id="KW-1185">Reference proteome</keyword>
<dbReference type="Proteomes" id="UP001501446">
    <property type="component" value="Unassembled WGS sequence"/>
</dbReference>
<evidence type="ECO:0000313" key="3">
    <source>
        <dbReference type="Proteomes" id="UP001501446"/>
    </source>
</evidence>
<name>A0ABP8X6Y7_9MICC</name>
<evidence type="ECO:0000259" key="1">
    <source>
        <dbReference type="Pfam" id="PF04230"/>
    </source>
</evidence>
<dbReference type="InterPro" id="IPR007345">
    <property type="entry name" value="Polysacch_pyruvyl_Trfase"/>
</dbReference>
<comment type="caution">
    <text evidence="2">The sequence shown here is derived from an EMBL/GenBank/DDBJ whole genome shotgun (WGS) entry which is preliminary data.</text>
</comment>
<dbReference type="EMBL" id="BAABLN010000030">
    <property type="protein sequence ID" value="GAA4700939.1"/>
    <property type="molecule type" value="Genomic_DNA"/>
</dbReference>
<protein>
    <recommendedName>
        <fullName evidence="1">Polysaccharide pyruvyl transferase domain-containing protein</fullName>
    </recommendedName>
</protein>
<gene>
    <name evidence="2" type="ORF">GCM10025781_19120</name>
</gene>
<accession>A0ABP8X6Y7</accession>
<dbReference type="Pfam" id="PF04230">
    <property type="entry name" value="PS_pyruv_trans"/>
    <property type="match status" value="1"/>
</dbReference>
<proteinExistence type="predicted"/>
<reference evidence="3" key="1">
    <citation type="journal article" date="2019" name="Int. J. Syst. Evol. Microbiol.">
        <title>The Global Catalogue of Microorganisms (GCM) 10K type strain sequencing project: providing services to taxonomists for standard genome sequencing and annotation.</title>
        <authorList>
            <consortium name="The Broad Institute Genomics Platform"/>
            <consortium name="The Broad Institute Genome Sequencing Center for Infectious Disease"/>
            <person name="Wu L."/>
            <person name="Ma J."/>
        </authorList>
    </citation>
    <scope>NUCLEOTIDE SEQUENCE [LARGE SCALE GENOMIC DNA]</scope>
    <source>
        <strain evidence="3">JCM 18958</strain>
    </source>
</reference>
<feature type="domain" description="Polysaccharide pyruvyl transferase" evidence="1">
    <location>
        <begin position="78"/>
        <end position="198"/>
    </location>
</feature>